<feature type="domain" description="Glycosyltransferase subfamily 4-like N-terminal" evidence="2">
    <location>
        <begin position="34"/>
        <end position="189"/>
    </location>
</feature>
<proteinExistence type="predicted"/>
<keyword evidence="4" id="KW-1185">Reference proteome</keyword>
<dbReference type="PANTHER" id="PTHR12526">
    <property type="entry name" value="GLYCOSYLTRANSFERASE"/>
    <property type="match status" value="1"/>
</dbReference>
<dbReference type="InterPro" id="IPR028098">
    <property type="entry name" value="Glyco_trans_4-like_N"/>
</dbReference>
<dbReference type="EC" id="2.4.-.-" evidence="3"/>
<evidence type="ECO:0000313" key="3">
    <source>
        <dbReference type="EMBL" id="UNP28184.1"/>
    </source>
</evidence>
<dbReference type="PANTHER" id="PTHR12526:SF636">
    <property type="entry name" value="BLL3647 PROTEIN"/>
    <property type="match status" value="1"/>
</dbReference>
<dbReference type="Pfam" id="PF13439">
    <property type="entry name" value="Glyco_transf_4"/>
    <property type="match status" value="1"/>
</dbReference>
<dbReference type="EMBL" id="CP093547">
    <property type="protein sequence ID" value="UNP28184.1"/>
    <property type="molecule type" value="Genomic_DNA"/>
</dbReference>
<dbReference type="GO" id="GO:0016757">
    <property type="term" value="F:glycosyltransferase activity"/>
    <property type="evidence" value="ECO:0007669"/>
    <property type="project" value="UniProtKB-KW"/>
</dbReference>
<accession>A0ABY3X6I1</accession>
<evidence type="ECO:0000313" key="4">
    <source>
        <dbReference type="Proteomes" id="UP000829194"/>
    </source>
</evidence>
<dbReference type="InterPro" id="IPR001296">
    <property type="entry name" value="Glyco_trans_1"/>
</dbReference>
<organism evidence="3 4">
    <name type="scientific">Lysobacter gummosus</name>
    <dbReference type="NCBI Taxonomy" id="262324"/>
    <lineage>
        <taxon>Bacteria</taxon>
        <taxon>Pseudomonadati</taxon>
        <taxon>Pseudomonadota</taxon>
        <taxon>Gammaproteobacteria</taxon>
        <taxon>Lysobacterales</taxon>
        <taxon>Lysobacteraceae</taxon>
        <taxon>Lysobacter</taxon>
    </lineage>
</organism>
<feature type="domain" description="Glycosyl transferase family 1" evidence="1">
    <location>
        <begin position="194"/>
        <end position="358"/>
    </location>
</feature>
<keyword evidence="3" id="KW-0808">Transferase</keyword>
<dbReference type="RefSeq" id="WP_083512603.1">
    <property type="nucleotide sequence ID" value="NZ_CP011131.1"/>
</dbReference>
<reference evidence="3 4" key="1">
    <citation type="submission" date="2022-03" db="EMBL/GenBank/DDBJ databases">
        <title>Complete genome sequence of Lysobacter capsici VKM B-2533 and Lysobacter gummosus 10.1.1, promising sources of lytic agents.</title>
        <authorList>
            <person name="Tarlachkov S.V."/>
            <person name="Kudryakova I.V."/>
            <person name="Afoshin A.S."/>
            <person name="Leontyevskaya E.A."/>
            <person name="Leontyevskaya N.V."/>
        </authorList>
    </citation>
    <scope>NUCLEOTIDE SEQUENCE [LARGE SCALE GENOMIC DNA]</scope>
    <source>
        <strain evidence="3 4">10.1.1</strain>
    </source>
</reference>
<name>A0ABY3X6I1_9GAMM</name>
<dbReference type="Pfam" id="PF00534">
    <property type="entry name" value="Glycos_transf_1"/>
    <property type="match status" value="1"/>
</dbReference>
<evidence type="ECO:0000259" key="1">
    <source>
        <dbReference type="Pfam" id="PF00534"/>
    </source>
</evidence>
<protein>
    <submittedName>
        <fullName evidence="3">Glycosyltransferase</fullName>
        <ecNumber evidence="3">2.4.-.-</ecNumber>
    </submittedName>
</protein>
<gene>
    <name evidence="3" type="ORF">MOV92_16995</name>
</gene>
<dbReference type="SUPFAM" id="SSF53756">
    <property type="entry name" value="UDP-Glycosyltransferase/glycogen phosphorylase"/>
    <property type="match status" value="1"/>
</dbReference>
<keyword evidence="3" id="KW-0328">Glycosyltransferase</keyword>
<evidence type="ECO:0000259" key="2">
    <source>
        <dbReference type="Pfam" id="PF13439"/>
    </source>
</evidence>
<sequence>MTRVSVISAHDGWQLRPSRPLRALHLINGEHYAGAERVQDLLAQQLPRFGWVADFVCLKQGVFEQVRESVESRVTTLSMRSRLDFSPVSQVARLLREGNYDLLNTHTVRSALIGRFAARSARKPMVHHVHSRTDFDTESALRNGINSAIQTFSLRRAKRLIAVSHGTADYLRKIGYDDDRIRVVPNGVPRAAAPRDWRPPESQWVLGMVALFRPRKGVEVLIQALASLRAAGYPVVLHAIGGFESEPYRQQVLAFAQALAVAEAIVWTGFTRDIAGELAKVDLFVLPSLYGEGLPMVLIEALAVGLPVVATSNEGIPEVLADGGAGMLVPPGDASALTQAVIAMIEAPKRTQALAHAGLRRQRENYSDIAMARQVAAVYQEVLQEAET</sequence>
<dbReference type="Proteomes" id="UP000829194">
    <property type="component" value="Chromosome"/>
</dbReference>
<dbReference type="Gene3D" id="3.40.50.2000">
    <property type="entry name" value="Glycogen Phosphorylase B"/>
    <property type="match status" value="2"/>
</dbReference>